<evidence type="ECO:0000313" key="1">
    <source>
        <dbReference type="EMBL" id="OGG49773.1"/>
    </source>
</evidence>
<accession>A0A1F6CKK0</accession>
<proteinExistence type="predicted"/>
<dbReference type="AlphaFoldDB" id="A0A1F6CKK0"/>
<dbReference type="EMBL" id="MFKW01000066">
    <property type="protein sequence ID" value="OGG49773.1"/>
    <property type="molecule type" value="Genomic_DNA"/>
</dbReference>
<sequence length="118" mass="13290">MAYFSKYSIQSIYSVTGKRYFVSYVLTIGKPAAIISVEIKFIQVSCEAHPILISKRREWGMRRGSHYIYLQAGVDWVSGEANTPAPHLLRPKDGLPPALYRARSEEKERGLATSPTQS</sequence>
<name>A0A1F6CKK0_9BACT</name>
<comment type="caution">
    <text evidence="1">The sequence shown here is derived from an EMBL/GenBank/DDBJ whole genome shotgun (WGS) entry which is preliminary data.</text>
</comment>
<gene>
    <name evidence="1" type="ORF">A2704_06820</name>
</gene>
<organism evidence="1 2">
    <name type="scientific">Candidatus Kaiserbacteria bacterium RIFCSPHIGHO2_01_FULL_54_36b</name>
    <dbReference type="NCBI Taxonomy" id="1798483"/>
    <lineage>
        <taxon>Bacteria</taxon>
        <taxon>Candidatus Kaiseribacteriota</taxon>
    </lineage>
</organism>
<protein>
    <submittedName>
        <fullName evidence="1">Uncharacterized protein</fullName>
    </submittedName>
</protein>
<evidence type="ECO:0000313" key="2">
    <source>
        <dbReference type="Proteomes" id="UP000176445"/>
    </source>
</evidence>
<reference evidence="1 2" key="1">
    <citation type="journal article" date="2016" name="Nat. Commun.">
        <title>Thousands of microbial genomes shed light on interconnected biogeochemical processes in an aquifer system.</title>
        <authorList>
            <person name="Anantharaman K."/>
            <person name="Brown C.T."/>
            <person name="Hug L.A."/>
            <person name="Sharon I."/>
            <person name="Castelle C.J."/>
            <person name="Probst A.J."/>
            <person name="Thomas B.C."/>
            <person name="Singh A."/>
            <person name="Wilkins M.J."/>
            <person name="Karaoz U."/>
            <person name="Brodie E.L."/>
            <person name="Williams K.H."/>
            <person name="Hubbard S.S."/>
            <person name="Banfield J.F."/>
        </authorList>
    </citation>
    <scope>NUCLEOTIDE SEQUENCE [LARGE SCALE GENOMIC DNA]</scope>
</reference>
<dbReference type="Proteomes" id="UP000176445">
    <property type="component" value="Unassembled WGS sequence"/>
</dbReference>